<evidence type="ECO:0000313" key="8">
    <source>
        <dbReference type="EnsemblPlants" id="HORVU.MOREX.r3.2HG0198290.1"/>
    </source>
</evidence>
<feature type="compositionally biased region" description="Basic residues" evidence="6">
    <location>
        <begin position="494"/>
        <end position="505"/>
    </location>
</feature>
<keyword evidence="2" id="KW-0805">Transcription regulation</keyword>
<feature type="region of interest" description="Disordered" evidence="6">
    <location>
        <begin position="253"/>
        <end position="516"/>
    </location>
</feature>
<feature type="compositionally biased region" description="Low complexity" evidence="6">
    <location>
        <begin position="506"/>
        <end position="516"/>
    </location>
</feature>
<dbReference type="CDD" id="cd10017">
    <property type="entry name" value="B3_DNA"/>
    <property type="match status" value="2"/>
</dbReference>
<comment type="subcellular location">
    <subcellularLocation>
        <location evidence="1">Nucleus</location>
    </subcellularLocation>
</comment>
<keyword evidence="4" id="KW-0804">Transcription</keyword>
<feature type="domain" description="TF-B3" evidence="7">
    <location>
        <begin position="608"/>
        <end position="705"/>
    </location>
</feature>
<feature type="compositionally biased region" description="Basic and acidic residues" evidence="6">
    <location>
        <begin position="589"/>
        <end position="602"/>
    </location>
</feature>
<organism evidence="8 9">
    <name type="scientific">Hordeum vulgare subsp. vulgare</name>
    <name type="common">Domesticated barley</name>
    <dbReference type="NCBI Taxonomy" id="112509"/>
    <lineage>
        <taxon>Eukaryota</taxon>
        <taxon>Viridiplantae</taxon>
        <taxon>Streptophyta</taxon>
        <taxon>Embryophyta</taxon>
        <taxon>Tracheophyta</taxon>
        <taxon>Spermatophyta</taxon>
        <taxon>Magnoliopsida</taxon>
        <taxon>Liliopsida</taxon>
        <taxon>Poales</taxon>
        <taxon>Poaceae</taxon>
        <taxon>BOP clade</taxon>
        <taxon>Pooideae</taxon>
        <taxon>Triticodae</taxon>
        <taxon>Triticeae</taxon>
        <taxon>Hordeinae</taxon>
        <taxon>Hordeum</taxon>
    </lineage>
</organism>
<protein>
    <recommendedName>
        <fullName evidence="7">TF-B3 domain-containing protein</fullName>
    </recommendedName>
</protein>
<dbReference type="GO" id="GO:0005634">
    <property type="term" value="C:nucleus"/>
    <property type="evidence" value="ECO:0007669"/>
    <property type="project" value="UniProtKB-SubCell"/>
</dbReference>
<reference evidence="8" key="3">
    <citation type="submission" date="2022-01" db="UniProtKB">
        <authorList>
            <consortium name="EnsemblPlants"/>
        </authorList>
    </citation>
    <scope>IDENTIFICATION</scope>
    <source>
        <strain evidence="8">subsp. vulgare</strain>
    </source>
</reference>
<dbReference type="PANTHER" id="PTHR31391:SF122">
    <property type="entry name" value="TF-B3 DOMAIN-CONTAINING PROTEIN"/>
    <property type="match status" value="1"/>
</dbReference>
<evidence type="ECO:0000256" key="3">
    <source>
        <dbReference type="ARBA" id="ARBA00023125"/>
    </source>
</evidence>
<feature type="compositionally biased region" description="Basic and acidic residues" evidence="6">
    <location>
        <begin position="470"/>
        <end position="479"/>
    </location>
</feature>
<feature type="region of interest" description="Disordered" evidence="6">
    <location>
        <begin position="1"/>
        <end position="144"/>
    </location>
</feature>
<evidence type="ECO:0000256" key="1">
    <source>
        <dbReference type="ARBA" id="ARBA00004123"/>
    </source>
</evidence>
<gene>
    <name evidence="8" type="primary">LOC123430891</name>
</gene>
<evidence type="ECO:0000256" key="2">
    <source>
        <dbReference type="ARBA" id="ARBA00023015"/>
    </source>
</evidence>
<reference evidence="9" key="1">
    <citation type="journal article" date="2012" name="Nature">
        <title>A physical, genetic and functional sequence assembly of the barley genome.</title>
        <authorList>
            <consortium name="The International Barley Genome Sequencing Consortium"/>
            <person name="Mayer K.F."/>
            <person name="Waugh R."/>
            <person name="Brown J.W."/>
            <person name="Schulman A."/>
            <person name="Langridge P."/>
            <person name="Platzer M."/>
            <person name="Fincher G.B."/>
            <person name="Muehlbauer G.J."/>
            <person name="Sato K."/>
            <person name="Close T.J."/>
            <person name="Wise R.P."/>
            <person name="Stein N."/>
        </authorList>
    </citation>
    <scope>NUCLEOTIDE SEQUENCE [LARGE SCALE GENOMIC DNA]</scope>
    <source>
        <strain evidence="9">cv. Morex</strain>
    </source>
</reference>
<feature type="compositionally biased region" description="Acidic residues" evidence="6">
    <location>
        <begin position="295"/>
        <end position="309"/>
    </location>
</feature>
<keyword evidence="9" id="KW-1185">Reference proteome</keyword>
<feature type="compositionally biased region" description="Basic and acidic residues" evidence="6">
    <location>
        <begin position="78"/>
        <end position="144"/>
    </location>
</feature>
<dbReference type="Gene3D" id="2.40.330.10">
    <property type="entry name" value="DNA-binding pseudobarrel domain"/>
    <property type="match status" value="2"/>
</dbReference>
<sequence length="754" mass="85135">MVHHRKQYSMMGMVDNKQNVKVKEGGGENMNAKEKKKQIKEGDKKKGEKKMTRYKEDKERMKGNDKKEKEKGRRRKRKENEKKMNTRKERGEGKENETEDQEWRENKKEIEEGQKEIYEQNGWKENDKKEEDSKERDANDQNDKKKCPQFFRTLITSSSMEQETIPEDCHKYLEECTGVVSLRGPSGNLWPVELAKISGELCFGRGWKEFLCDHRIGYGYLLVFRYDGQSQFSVTVFLPSSCEAPNVSLAQPQRMDAGVAAEDESGHTGTNADGTAPQEEDSHIGTGADGTPQNEEGEEEEDASEEYEGGDNMSVDADGSGPPDEQQDRSSEGPESEQDSEWCSAPSNQQKVDDIMSEVLRSKKSKAKEEKRHEALSGDSESEGEAFGDSLATESEHRPPRKSKAAEEKRPEAPSGGSLAESVRRPPKKSKAEEKKYNALASKGEASSDNLAELEHRPARKSKAAKRKRPEAESGHSETDGAESGDSIAELVRRPPKKSKAKGKRSAASSASKGTTSIDSLAVHTGVFAPESICKDLTTLRKSCGNKYRMESQFPMFNKSNSENQPGRVLIKVQRRPELKSQRRPVTQSDKKDAMNRARRLESKRPYVMKEMNHTNVYGSCFMIIPDMFVENFLPKDSRKMTLWDPQAKPWKVSYEYTGGERPRAAFSTGWGVLAMENNLEKWDICILELLDQEDNIKLHVFRAVLEITPFVLAPKHSPQGCPYPFVVVLVISSMMEARVGEYFVELLSDHIAW</sequence>
<feature type="region of interest" description="Disordered" evidence="6">
    <location>
        <begin position="577"/>
        <end position="602"/>
    </location>
</feature>
<feature type="compositionally biased region" description="Basic and acidic residues" evidence="6">
    <location>
        <begin position="39"/>
        <end position="71"/>
    </location>
</feature>
<dbReference type="PANTHER" id="PTHR31391">
    <property type="entry name" value="B3 DOMAIN-CONTAINING PROTEIN OS11G0197600-RELATED"/>
    <property type="match status" value="1"/>
</dbReference>
<dbReference type="Proteomes" id="UP000011116">
    <property type="component" value="Chromosome 2H"/>
</dbReference>
<dbReference type="Pfam" id="PF02362">
    <property type="entry name" value="B3"/>
    <property type="match status" value="2"/>
</dbReference>
<dbReference type="PROSITE" id="PS50863">
    <property type="entry name" value="B3"/>
    <property type="match status" value="2"/>
</dbReference>
<evidence type="ECO:0000256" key="6">
    <source>
        <dbReference type="SAM" id="MobiDB-lite"/>
    </source>
</evidence>
<dbReference type="EnsemblPlants" id="HORVU.MOREX.r3.2HG0198290.1">
    <property type="protein sequence ID" value="HORVU.MOREX.r3.2HG0198290.1"/>
    <property type="gene ID" value="HORVU.MOREX.r3.2HG0198290"/>
</dbReference>
<feature type="compositionally biased region" description="Basic and acidic residues" evidence="6">
    <location>
        <begin position="367"/>
        <end position="376"/>
    </location>
</feature>
<dbReference type="SUPFAM" id="SSF101936">
    <property type="entry name" value="DNA-binding pseudobarrel domain"/>
    <property type="match status" value="2"/>
</dbReference>
<name>A0A8I6WT83_HORVV</name>
<dbReference type="Gramene" id="HORVU.MOREX.r3.2HG0198290.1">
    <property type="protein sequence ID" value="HORVU.MOREX.r3.2HG0198290.1"/>
    <property type="gene ID" value="HORVU.MOREX.r3.2HG0198290"/>
</dbReference>
<dbReference type="AlphaFoldDB" id="A0A8I6WT83"/>
<dbReference type="InterPro" id="IPR015300">
    <property type="entry name" value="DNA-bd_pseudobarrel_sf"/>
</dbReference>
<keyword evidence="3" id="KW-0238">DNA-binding</keyword>
<keyword evidence="5" id="KW-0539">Nucleus</keyword>
<dbReference type="SMART" id="SM01019">
    <property type="entry name" value="B3"/>
    <property type="match status" value="2"/>
</dbReference>
<reference evidence="8" key="2">
    <citation type="submission" date="2020-10" db="EMBL/GenBank/DDBJ databases">
        <authorList>
            <person name="Scholz U."/>
            <person name="Mascher M."/>
            <person name="Fiebig A."/>
        </authorList>
    </citation>
    <scope>NUCLEOTIDE SEQUENCE [LARGE SCALE GENOMIC DNA]</scope>
    <source>
        <strain evidence="8">cv. Morex</strain>
    </source>
</reference>
<dbReference type="InterPro" id="IPR003340">
    <property type="entry name" value="B3_DNA-bd"/>
</dbReference>
<evidence type="ECO:0000313" key="9">
    <source>
        <dbReference type="Proteomes" id="UP000011116"/>
    </source>
</evidence>
<accession>A0A8I6WT83</accession>
<dbReference type="InterPro" id="IPR044837">
    <property type="entry name" value="REM16-like"/>
</dbReference>
<dbReference type="SMR" id="A0A8I6WT83"/>
<feature type="compositionally biased region" description="Basic residues" evidence="6">
    <location>
        <begin position="458"/>
        <end position="469"/>
    </location>
</feature>
<feature type="compositionally biased region" description="Basic and acidic residues" evidence="6">
    <location>
        <begin position="394"/>
        <end position="412"/>
    </location>
</feature>
<evidence type="ECO:0000256" key="5">
    <source>
        <dbReference type="ARBA" id="ARBA00023242"/>
    </source>
</evidence>
<evidence type="ECO:0000256" key="4">
    <source>
        <dbReference type="ARBA" id="ARBA00023163"/>
    </source>
</evidence>
<dbReference type="GO" id="GO:0003677">
    <property type="term" value="F:DNA binding"/>
    <property type="evidence" value="ECO:0007669"/>
    <property type="project" value="UniProtKB-KW"/>
</dbReference>
<evidence type="ECO:0000259" key="7">
    <source>
        <dbReference type="PROSITE" id="PS50863"/>
    </source>
</evidence>
<feature type="domain" description="TF-B3" evidence="7">
    <location>
        <begin position="180"/>
        <end position="240"/>
    </location>
</feature>
<proteinExistence type="predicted"/>